<keyword evidence="6" id="KW-0012">Acyltransferase</keyword>
<evidence type="ECO:0000313" key="11">
    <source>
        <dbReference type="EMBL" id="OGM32625.1"/>
    </source>
</evidence>
<proteinExistence type="predicted"/>
<evidence type="ECO:0000256" key="8">
    <source>
        <dbReference type="ARBA" id="ARBA00048493"/>
    </source>
</evidence>
<dbReference type="AlphaFoldDB" id="A0A1F7Z1N1"/>
<sequence>MTRIFFPSQAVILAAGINSRFVPFNSRNYHKSNFLLMGEPIIRQTVGVLKKAGIKEVVVITSPKDKMTKKSLENLGGKGIGLDFYTQKQPLGMASALLGVKRYLHDKFLVINPQQINIDTHLSRLKNIKTLSKNTVCLFSQSTDQPQKYGILGLKGKRVTKVVEKPANLSGLSNQRILGVYILNSDFMDLMGNFNITEYLLEEALNKYASQGEVIAIRSDHPALSLKYAWDLFSIANYKFSQFPQTPKVHKKAWVHPTAIISGPVVIENGAKIYEYTLIQGPCYIGKNCLVGSFCKIRKETVLEEDTELQNSVEIKHSIIGAKTHIHSGFIGDSIIGENCRIGAGFITANRRLDRDNIRVLIKDRLVDVGTSFGSVIGDNVKIGIHCGTNPGTVIASNSLVLPMTLISHQK</sequence>
<evidence type="ECO:0000256" key="7">
    <source>
        <dbReference type="ARBA" id="ARBA00048247"/>
    </source>
</evidence>
<evidence type="ECO:0000256" key="5">
    <source>
        <dbReference type="ARBA" id="ARBA00023268"/>
    </source>
</evidence>
<evidence type="ECO:0000256" key="4">
    <source>
        <dbReference type="ARBA" id="ARBA00022695"/>
    </source>
</evidence>
<comment type="catalytic activity">
    <reaction evidence="7">
        <text>alpha-D-glucosamine 1-phosphate + acetyl-CoA = N-acetyl-alpha-D-glucosamine 1-phosphate + CoA + H(+)</text>
        <dbReference type="Rhea" id="RHEA:13725"/>
        <dbReference type="ChEBI" id="CHEBI:15378"/>
        <dbReference type="ChEBI" id="CHEBI:57287"/>
        <dbReference type="ChEBI" id="CHEBI:57288"/>
        <dbReference type="ChEBI" id="CHEBI:57776"/>
        <dbReference type="ChEBI" id="CHEBI:58516"/>
        <dbReference type="EC" id="2.3.1.157"/>
    </reaction>
</comment>
<reference evidence="11 12" key="1">
    <citation type="journal article" date="2016" name="Nat. Commun.">
        <title>Thousands of microbial genomes shed light on interconnected biogeochemical processes in an aquifer system.</title>
        <authorList>
            <person name="Anantharaman K."/>
            <person name="Brown C.T."/>
            <person name="Hug L.A."/>
            <person name="Sharon I."/>
            <person name="Castelle C.J."/>
            <person name="Probst A.J."/>
            <person name="Thomas B.C."/>
            <person name="Singh A."/>
            <person name="Wilkins M.J."/>
            <person name="Karaoz U."/>
            <person name="Brodie E.L."/>
            <person name="Williams K.H."/>
            <person name="Hubbard S.S."/>
            <person name="Banfield J.F."/>
        </authorList>
    </citation>
    <scope>NUCLEOTIDE SEQUENCE [LARGE SCALE GENOMIC DNA]</scope>
</reference>
<dbReference type="Proteomes" id="UP000177169">
    <property type="component" value="Unassembled WGS sequence"/>
</dbReference>
<feature type="domain" description="Nucleotidyl transferase" evidence="9">
    <location>
        <begin position="10"/>
        <end position="211"/>
    </location>
</feature>
<keyword evidence="3" id="KW-0808">Transferase</keyword>
<dbReference type="InterPro" id="IPR005835">
    <property type="entry name" value="NTP_transferase_dom"/>
</dbReference>
<dbReference type="Gene3D" id="2.160.10.10">
    <property type="entry name" value="Hexapeptide repeat proteins"/>
    <property type="match status" value="1"/>
</dbReference>
<accession>A0A1F7Z1N1</accession>
<evidence type="ECO:0000256" key="3">
    <source>
        <dbReference type="ARBA" id="ARBA00022679"/>
    </source>
</evidence>
<dbReference type="GO" id="GO:0003977">
    <property type="term" value="F:UDP-N-acetylglucosamine diphosphorylase activity"/>
    <property type="evidence" value="ECO:0007669"/>
    <property type="project" value="UniProtKB-EC"/>
</dbReference>
<dbReference type="STRING" id="1802505.A3D01_05220"/>
<evidence type="ECO:0000259" key="9">
    <source>
        <dbReference type="Pfam" id="PF00483"/>
    </source>
</evidence>
<dbReference type="InterPro" id="IPR011004">
    <property type="entry name" value="Trimer_LpxA-like_sf"/>
</dbReference>
<dbReference type="GO" id="GO:0019134">
    <property type="term" value="F:glucosamine-1-phosphate N-acetyltransferase activity"/>
    <property type="evidence" value="ECO:0007669"/>
    <property type="project" value="UniProtKB-EC"/>
</dbReference>
<dbReference type="InterPro" id="IPR050065">
    <property type="entry name" value="GlmU-like"/>
</dbReference>
<evidence type="ECO:0000256" key="2">
    <source>
        <dbReference type="ARBA" id="ARBA00005208"/>
    </source>
</evidence>
<evidence type="ECO:0000256" key="6">
    <source>
        <dbReference type="ARBA" id="ARBA00023315"/>
    </source>
</evidence>
<feature type="domain" description="Mannose-1-phosphate guanyltransferase C-terminal" evidence="10">
    <location>
        <begin position="279"/>
        <end position="346"/>
    </location>
</feature>
<protein>
    <submittedName>
        <fullName evidence="11">Uncharacterized protein</fullName>
    </submittedName>
</protein>
<dbReference type="PANTHER" id="PTHR43584:SF8">
    <property type="entry name" value="N-ACETYLMURAMATE ALPHA-1-PHOSPHATE URIDYLYLTRANSFERASE"/>
    <property type="match status" value="1"/>
</dbReference>
<dbReference type="Gene3D" id="3.90.550.10">
    <property type="entry name" value="Spore Coat Polysaccharide Biosynthesis Protein SpsA, Chain A"/>
    <property type="match status" value="1"/>
</dbReference>
<evidence type="ECO:0000256" key="1">
    <source>
        <dbReference type="ARBA" id="ARBA00005166"/>
    </source>
</evidence>
<keyword evidence="4" id="KW-0548">Nucleotidyltransferase</keyword>
<dbReference type="Pfam" id="PF00483">
    <property type="entry name" value="NTP_transferase"/>
    <property type="match status" value="1"/>
</dbReference>
<evidence type="ECO:0000259" key="10">
    <source>
        <dbReference type="Pfam" id="PF25087"/>
    </source>
</evidence>
<dbReference type="SUPFAM" id="SSF51161">
    <property type="entry name" value="Trimeric LpxA-like enzymes"/>
    <property type="match status" value="1"/>
</dbReference>
<comment type="pathway">
    <text evidence="1">Nucleotide-sugar biosynthesis; UDP-N-acetyl-alpha-D-glucosamine biosynthesis; N-acetyl-alpha-D-glucosamine 1-phosphate from alpha-D-glucosamine 6-phosphate (route II): step 2/2.</text>
</comment>
<dbReference type="PANTHER" id="PTHR43584">
    <property type="entry name" value="NUCLEOTIDYL TRANSFERASE"/>
    <property type="match status" value="1"/>
</dbReference>
<comment type="caution">
    <text evidence="11">The sequence shown here is derived from an EMBL/GenBank/DDBJ whole genome shotgun (WGS) entry which is preliminary data.</text>
</comment>
<organism evidence="11 12">
    <name type="scientific">Candidatus Woesebacteria bacterium RIFCSPHIGHO2_02_FULL_39_13</name>
    <dbReference type="NCBI Taxonomy" id="1802505"/>
    <lineage>
        <taxon>Bacteria</taxon>
        <taxon>Candidatus Woeseibacteriota</taxon>
    </lineage>
</organism>
<comment type="pathway">
    <text evidence="2">Nucleotide-sugar biosynthesis; UDP-N-acetyl-alpha-D-glucosamine biosynthesis; UDP-N-acetyl-alpha-D-glucosamine from N-acetyl-alpha-D-glucosamine 1-phosphate: step 1/1.</text>
</comment>
<dbReference type="EMBL" id="MGGR01000029">
    <property type="protein sequence ID" value="OGM32625.1"/>
    <property type="molecule type" value="Genomic_DNA"/>
</dbReference>
<keyword evidence="5" id="KW-0511">Multifunctional enzyme</keyword>
<name>A0A1F7Z1N1_9BACT</name>
<comment type="catalytic activity">
    <reaction evidence="8">
        <text>N-acetyl-alpha-D-glucosamine 1-phosphate + UTP + H(+) = UDP-N-acetyl-alpha-D-glucosamine + diphosphate</text>
        <dbReference type="Rhea" id="RHEA:13509"/>
        <dbReference type="ChEBI" id="CHEBI:15378"/>
        <dbReference type="ChEBI" id="CHEBI:33019"/>
        <dbReference type="ChEBI" id="CHEBI:46398"/>
        <dbReference type="ChEBI" id="CHEBI:57705"/>
        <dbReference type="ChEBI" id="CHEBI:57776"/>
        <dbReference type="EC" id="2.7.7.23"/>
    </reaction>
</comment>
<dbReference type="InterPro" id="IPR056729">
    <property type="entry name" value="GMPPB_C"/>
</dbReference>
<dbReference type="Pfam" id="PF25087">
    <property type="entry name" value="GMPPB_C"/>
    <property type="match status" value="1"/>
</dbReference>
<evidence type="ECO:0000313" key="12">
    <source>
        <dbReference type="Proteomes" id="UP000177169"/>
    </source>
</evidence>
<dbReference type="SUPFAM" id="SSF53448">
    <property type="entry name" value="Nucleotide-diphospho-sugar transferases"/>
    <property type="match status" value="1"/>
</dbReference>
<gene>
    <name evidence="11" type="ORF">A3D01_05220</name>
</gene>
<dbReference type="InterPro" id="IPR029044">
    <property type="entry name" value="Nucleotide-diphossugar_trans"/>
</dbReference>